<dbReference type="AlphaFoldDB" id="A0A9P9FLU0"/>
<dbReference type="SMART" id="SM00906">
    <property type="entry name" value="Fungal_trans"/>
    <property type="match status" value="1"/>
</dbReference>
<dbReference type="InterPro" id="IPR007219">
    <property type="entry name" value="XnlR_reg_dom"/>
</dbReference>
<dbReference type="SUPFAM" id="SSF57701">
    <property type="entry name" value="Zn2/Cys6 DNA-binding domain"/>
    <property type="match status" value="1"/>
</dbReference>
<feature type="domain" description="Zn(2)-C6 fungal-type" evidence="5">
    <location>
        <begin position="15"/>
        <end position="46"/>
    </location>
</feature>
<dbReference type="OrthoDB" id="5431381at2759"/>
<dbReference type="Gene3D" id="4.10.240.10">
    <property type="entry name" value="Zn(2)-C6 fungal-type DNA-binding domain"/>
    <property type="match status" value="1"/>
</dbReference>
<evidence type="ECO:0000256" key="3">
    <source>
        <dbReference type="ARBA" id="ARBA00023242"/>
    </source>
</evidence>
<feature type="compositionally biased region" description="Basic and acidic residues" evidence="4">
    <location>
        <begin position="1"/>
        <end position="10"/>
    </location>
</feature>
<dbReference type="Pfam" id="PF00172">
    <property type="entry name" value="Zn_clus"/>
    <property type="match status" value="1"/>
</dbReference>
<keyword evidence="2" id="KW-0479">Metal-binding</keyword>
<dbReference type="PANTHER" id="PTHR31001:SF49">
    <property type="entry name" value="ZN(II)2CYS6 TRANSCRIPTION FACTOR (EUROFUNG)"/>
    <property type="match status" value="1"/>
</dbReference>
<dbReference type="PROSITE" id="PS50048">
    <property type="entry name" value="ZN2_CY6_FUNGAL_2"/>
    <property type="match status" value="1"/>
</dbReference>
<dbReference type="SMART" id="SM00066">
    <property type="entry name" value="GAL4"/>
    <property type="match status" value="1"/>
</dbReference>
<feature type="region of interest" description="Disordered" evidence="4">
    <location>
        <begin position="1"/>
        <end position="20"/>
    </location>
</feature>
<reference evidence="6" key="1">
    <citation type="journal article" date="2021" name="Nat. Commun.">
        <title>Genetic determinants of endophytism in the Arabidopsis root mycobiome.</title>
        <authorList>
            <person name="Mesny F."/>
            <person name="Miyauchi S."/>
            <person name="Thiergart T."/>
            <person name="Pickel B."/>
            <person name="Atanasova L."/>
            <person name="Karlsson M."/>
            <person name="Huettel B."/>
            <person name="Barry K.W."/>
            <person name="Haridas S."/>
            <person name="Chen C."/>
            <person name="Bauer D."/>
            <person name="Andreopoulos W."/>
            <person name="Pangilinan J."/>
            <person name="LaButti K."/>
            <person name="Riley R."/>
            <person name="Lipzen A."/>
            <person name="Clum A."/>
            <person name="Drula E."/>
            <person name="Henrissat B."/>
            <person name="Kohler A."/>
            <person name="Grigoriev I.V."/>
            <person name="Martin F.M."/>
            <person name="Hacquard S."/>
        </authorList>
    </citation>
    <scope>NUCLEOTIDE SEQUENCE</scope>
    <source>
        <strain evidence="6">MPI-CAGE-AT-0147</strain>
    </source>
</reference>
<dbReference type="GO" id="GO:0003677">
    <property type="term" value="F:DNA binding"/>
    <property type="evidence" value="ECO:0007669"/>
    <property type="project" value="InterPro"/>
</dbReference>
<organism evidence="6 7">
    <name type="scientific">Dactylonectria macrodidyma</name>
    <dbReference type="NCBI Taxonomy" id="307937"/>
    <lineage>
        <taxon>Eukaryota</taxon>
        <taxon>Fungi</taxon>
        <taxon>Dikarya</taxon>
        <taxon>Ascomycota</taxon>
        <taxon>Pezizomycotina</taxon>
        <taxon>Sordariomycetes</taxon>
        <taxon>Hypocreomycetidae</taxon>
        <taxon>Hypocreales</taxon>
        <taxon>Nectriaceae</taxon>
        <taxon>Dactylonectria</taxon>
    </lineage>
</organism>
<evidence type="ECO:0000259" key="5">
    <source>
        <dbReference type="PROSITE" id="PS50048"/>
    </source>
</evidence>
<dbReference type="GO" id="GO:0008270">
    <property type="term" value="F:zinc ion binding"/>
    <property type="evidence" value="ECO:0007669"/>
    <property type="project" value="InterPro"/>
</dbReference>
<dbReference type="Proteomes" id="UP000738349">
    <property type="component" value="Unassembled WGS sequence"/>
</dbReference>
<sequence length="723" mass="81192">MREAKLEKRNRPPKSCEPCRNRKLKCNRGLPCDTCIRRGKSALCQYASNADRNDRHENKPESMTERLKNLEELITSLAQKSQLKPPDTLMALAKTQPRNEVAMTDGSDAGSDSHVGSKDEIEALGGGLLGGLQASYTDSSHWSSILEDIKDIREQLSSSPPQEQTSKAAASLTDATEASLEDESQYETDLFLGCTAPPDLQQVLRSLPSRRICDSLVSCYFRSQYTILPILHPIKFQREYESFWETPNETPTVWIGLLFSVLSLAAMLFEFSETSRSSEHPPAKALSKSAEQCLVLGKYSTTNEHSVEALIIHLQGCFLRLNDSDVNLWFQAGAIIRLAILKGYHRDADKLPGSPLSPFAGEMRRRIWISIFQIDALMSFQMGLPSMIPSEYCDASLPRNLEYSDFAPETAVLPPSRPTSDCTPVLYTIVKASVMTMFKKVVSHTRSLALPSSEHEMALDRQVRDVYNHMPENYKYKPLRQSIFDNPGIIMNRITIEMVHLKSIIVLHRHHITNWDDPQSEIPRRTCLEAAGRALDRQAELYQVTQPGGQLHDVRWMVSALTTNDFILAAMVICLDLTMNLRRLGEKGISASKGSEDAFQRYFTAIKVSHEIWAATSEHSSEARIAAHALQSTMQRVNDHRDAYYGSLTSQFSQVSPYSENPPSHIESNSAEYLPAMAIETDLIDWGLLDNYSHDRFGEDLDLDSWVLDIVGPTGPSNYDQPN</sequence>
<comment type="subcellular location">
    <subcellularLocation>
        <location evidence="1">Nucleus</location>
    </subcellularLocation>
</comment>
<dbReference type="EMBL" id="JAGMUV010000003">
    <property type="protein sequence ID" value="KAH7165760.1"/>
    <property type="molecule type" value="Genomic_DNA"/>
</dbReference>
<dbReference type="GO" id="GO:0000981">
    <property type="term" value="F:DNA-binding transcription factor activity, RNA polymerase II-specific"/>
    <property type="evidence" value="ECO:0007669"/>
    <property type="project" value="InterPro"/>
</dbReference>
<name>A0A9P9FLU0_9HYPO</name>
<keyword evidence="3" id="KW-0539">Nucleus</keyword>
<dbReference type="PROSITE" id="PS00463">
    <property type="entry name" value="ZN2_CY6_FUNGAL_1"/>
    <property type="match status" value="1"/>
</dbReference>
<evidence type="ECO:0000256" key="2">
    <source>
        <dbReference type="ARBA" id="ARBA00022723"/>
    </source>
</evidence>
<gene>
    <name evidence="6" type="ORF">EDB81DRAFT_263915</name>
</gene>
<comment type="caution">
    <text evidence="6">The sequence shown here is derived from an EMBL/GenBank/DDBJ whole genome shotgun (WGS) entry which is preliminary data.</text>
</comment>
<dbReference type="InterPro" id="IPR050613">
    <property type="entry name" value="Sec_Metabolite_Reg"/>
</dbReference>
<dbReference type="GO" id="GO:0005634">
    <property type="term" value="C:nucleus"/>
    <property type="evidence" value="ECO:0007669"/>
    <property type="project" value="UniProtKB-SubCell"/>
</dbReference>
<dbReference type="Pfam" id="PF04082">
    <property type="entry name" value="Fungal_trans"/>
    <property type="match status" value="1"/>
</dbReference>
<feature type="region of interest" description="Disordered" evidence="4">
    <location>
        <begin position="156"/>
        <end position="179"/>
    </location>
</feature>
<evidence type="ECO:0000313" key="6">
    <source>
        <dbReference type="EMBL" id="KAH7165760.1"/>
    </source>
</evidence>
<accession>A0A9P9FLU0</accession>
<dbReference type="InterPro" id="IPR036864">
    <property type="entry name" value="Zn2-C6_fun-type_DNA-bd_sf"/>
</dbReference>
<dbReference type="GO" id="GO:0006351">
    <property type="term" value="P:DNA-templated transcription"/>
    <property type="evidence" value="ECO:0007669"/>
    <property type="project" value="InterPro"/>
</dbReference>
<dbReference type="InterPro" id="IPR001138">
    <property type="entry name" value="Zn2Cys6_DnaBD"/>
</dbReference>
<evidence type="ECO:0000256" key="4">
    <source>
        <dbReference type="SAM" id="MobiDB-lite"/>
    </source>
</evidence>
<dbReference type="CDD" id="cd00067">
    <property type="entry name" value="GAL4"/>
    <property type="match status" value="1"/>
</dbReference>
<feature type="compositionally biased region" description="Polar residues" evidence="4">
    <location>
        <begin position="156"/>
        <end position="176"/>
    </location>
</feature>
<protein>
    <submittedName>
        <fullName evidence="6">Fungal-specific transcription factor domain-containing protein</fullName>
    </submittedName>
</protein>
<dbReference type="PANTHER" id="PTHR31001">
    <property type="entry name" value="UNCHARACTERIZED TRANSCRIPTIONAL REGULATORY PROTEIN"/>
    <property type="match status" value="1"/>
</dbReference>
<evidence type="ECO:0000256" key="1">
    <source>
        <dbReference type="ARBA" id="ARBA00004123"/>
    </source>
</evidence>
<keyword evidence="7" id="KW-1185">Reference proteome</keyword>
<dbReference type="CDD" id="cd12148">
    <property type="entry name" value="fungal_TF_MHR"/>
    <property type="match status" value="1"/>
</dbReference>
<evidence type="ECO:0000313" key="7">
    <source>
        <dbReference type="Proteomes" id="UP000738349"/>
    </source>
</evidence>
<proteinExistence type="predicted"/>